<evidence type="ECO:0000313" key="2">
    <source>
        <dbReference type="EMBL" id="GBP01030.1"/>
    </source>
</evidence>
<evidence type="ECO:0000313" key="3">
    <source>
        <dbReference type="Proteomes" id="UP000299102"/>
    </source>
</evidence>
<gene>
    <name evidence="2" type="ORF">EVAR_2304_1</name>
</gene>
<dbReference type="AlphaFoldDB" id="A0A4C1SIR9"/>
<sequence length="109" mass="11827">MLKSHGVSHACTFRSYAHSIDVSVVHGGGRATVTEFVTEIDWTALEFCKHDTKYLKGCHNVKTIDRLAGDKPGAVARRRVTSRPRAPPRPAAGFKGTTPGLIALKLSWG</sequence>
<dbReference type="EMBL" id="BGZK01000007">
    <property type="protein sequence ID" value="GBP01030.1"/>
    <property type="molecule type" value="Genomic_DNA"/>
</dbReference>
<reference evidence="2 3" key="1">
    <citation type="journal article" date="2019" name="Commun. Biol.">
        <title>The bagworm genome reveals a unique fibroin gene that provides high tensile strength.</title>
        <authorList>
            <person name="Kono N."/>
            <person name="Nakamura H."/>
            <person name="Ohtoshi R."/>
            <person name="Tomita M."/>
            <person name="Numata K."/>
            <person name="Arakawa K."/>
        </authorList>
    </citation>
    <scope>NUCLEOTIDE SEQUENCE [LARGE SCALE GENOMIC DNA]</scope>
</reference>
<organism evidence="2 3">
    <name type="scientific">Eumeta variegata</name>
    <name type="common">Bagworm moth</name>
    <name type="synonym">Eumeta japonica</name>
    <dbReference type="NCBI Taxonomy" id="151549"/>
    <lineage>
        <taxon>Eukaryota</taxon>
        <taxon>Metazoa</taxon>
        <taxon>Ecdysozoa</taxon>
        <taxon>Arthropoda</taxon>
        <taxon>Hexapoda</taxon>
        <taxon>Insecta</taxon>
        <taxon>Pterygota</taxon>
        <taxon>Neoptera</taxon>
        <taxon>Endopterygota</taxon>
        <taxon>Lepidoptera</taxon>
        <taxon>Glossata</taxon>
        <taxon>Ditrysia</taxon>
        <taxon>Tineoidea</taxon>
        <taxon>Psychidae</taxon>
        <taxon>Oiketicinae</taxon>
        <taxon>Eumeta</taxon>
    </lineage>
</organism>
<dbReference type="Proteomes" id="UP000299102">
    <property type="component" value="Unassembled WGS sequence"/>
</dbReference>
<keyword evidence="3" id="KW-1185">Reference proteome</keyword>
<evidence type="ECO:0000256" key="1">
    <source>
        <dbReference type="SAM" id="MobiDB-lite"/>
    </source>
</evidence>
<protein>
    <submittedName>
        <fullName evidence="2">Uncharacterized protein</fullName>
    </submittedName>
</protein>
<name>A0A4C1SIR9_EUMVA</name>
<feature type="region of interest" description="Disordered" evidence="1">
    <location>
        <begin position="72"/>
        <end position="97"/>
    </location>
</feature>
<accession>A0A4C1SIR9</accession>
<proteinExistence type="predicted"/>
<comment type="caution">
    <text evidence="2">The sequence shown here is derived from an EMBL/GenBank/DDBJ whole genome shotgun (WGS) entry which is preliminary data.</text>
</comment>